<keyword evidence="1" id="KW-0812">Transmembrane</keyword>
<sequence length="63" mass="7718">MEIFGHAINTSLWYWFRFLSWATVVFAILFIVWKQVLPNLIYTTKERTREKLAEKQKKQEKKL</sequence>
<dbReference type="EMBL" id="UINC01010608">
    <property type="protein sequence ID" value="SVA47121.1"/>
    <property type="molecule type" value="Genomic_DNA"/>
</dbReference>
<keyword evidence="1" id="KW-0472">Membrane</keyword>
<keyword evidence="1" id="KW-1133">Transmembrane helix</keyword>
<evidence type="ECO:0000313" key="2">
    <source>
        <dbReference type="EMBL" id="SVA47121.1"/>
    </source>
</evidence>
<feature type="transmembrane region" description="Helical" evidence="1">
    <location>
        <begin position="12"/>
        <end position="33"/>
    </location>
</feature>
<organism evidence="2">
    <name type="scientific">marine metagenome</name>
    <dbReference type="NCBI Taxonomy" id="408172"/>
    <lineage>
        <taxon>unclassified sequences</taxon>
        <taxon>metagenomes</taxon>
        <taxon>ecological metagenomes</taxon>
    </lineage>
</organism>
<evidence type="ECO:0000256" key="1">
    <source>
        <dbReference type="SAM" id="Phobius"/>
    </source>
</evidence>
<reference evidence="2" key="1">
    <citation type="submission" date="2018-05" db="EMBL/GenBank/DDBJ databases">
        <authorList>
            <person name="Lanie J.A."/>
            <person name="Ng W.-L."/>
            <person name="Kazmierczak K.M."/>
            <person name="Andrzejewski T.M."/>
            <person name="Davidsen T.M."/>
            <person name="Wayne K.J."/>
            <person name="Tettelin H."/>
            <person name="Glass J.I."/>
            <person name="Rusch D."/>
            <person name="Podicherti R."/>
            <person name="Tsui H.-C.T."/>
            <person name="Winkler M.E."/>
        </authorList>
    </citation>
    <scope>NUCLEOTIDE SEQUENCE</scope>
</reference>
<protein>
    <submittedName>
        <fullName evidence="2">Uncharacterized protein</fullName>
    </submittedName>
</protein>
<proteinExistence type="predicted"/>
<name>A0A381W451_9ZZZZ</name>
<accession>A0A381W451</accession>
<gene>
    <name evidence="2" type="ORF">METZ01_LOCUS99975</name>
</gene>
<dbReference type="AlphaFoldDB" id="A0A381W451"/>